<comment type="caution">
    <text evidence="1">The sequence shown here is derived from an EMBL/GenBank/DDBJ whole genome shotgun (WGS) entry which is preliminary data.</text>
</comment>
<evidence type="ECO:0000313" key="1">
    <source>
        <dbReference type="EMBL" id="GFN91308.1"/>
    </source>
</evidence>
<proteinExistence type="predicted"/>
<dbReference type="Proteomes" id="UP000735302">
    <property type="component" value="Unassembled WGS sequence"/>
</dbReference>
<dbReference type="AlphaFoldDB" id="A0AAV3ZAB3"/>
<protein>
    <submittedName>
        <fullName evidence="1">Uncharacterized protein</fullName>
    </submittedName>
</protein>
<reference evidence="1 2" key="1">
    <citation type="journal article" date="2021" name="Elife">
        <title>Chloroplast acquisition without the gene transfer in kleptoplastic sea slugs, Plakobranchus ocellatus.</title>
        <authorList>
            <person name="Maeda T."/>
            <person name="Takahashi S."/>
            <person name="Yoshida T."/>
            <person name="Shimamura S."/>
            <person name="Takaki Y."/>
            <person name="Nagai Y."/>
            <person name="Toyoda A."/>
            <person name="Suzuki Y."/>
            <person name="Arimoto A."/>
            <person name="Ishii H."/>
            <person name="Satoh N."/>
            <person name="Nishiyama T."/>
            <person name="Hasebe M."/>
            <person name="Maruyama T."/>
            <person name="Minagawa J."/>
            <person name="Obokata J."/>
            <person name="Shigenobu S."/>
        </authorList>
    </citation>
    <scope>NUCLEOTIDE SEQUENCE [LARGE SCALE GENOMIC DNA]</scope>
</reference>
<keyword evidence="2" id="KW-1185">Reference proteome</keyword>
<evidence type="ECO:0000313" key="2">
    <source>
        <dbReference type="Proteomes" id="UP000735302"/>
    </source>
</evidence>
<name>A0AAV3ZAB3_9GAST</name>
<dbReference type="EMBL" id="BLXT01002121">
    <property type="protein sequence ID" value="GFN91308.1"/>
    <property type="molecule type" value="Genomic_DNA"/>
</dbReference>
<accession>A0AAV3ZAB3</accession>
<sequence length="70" mass="7715">MSTQNCQIEFQSTESIPVTSPLLRCPYGQLRIPASLQRNAGINAVTTPVVITRHIGSLNKNRDQCRAVGY</sequence>
<organism evidence="1 2">
    <name type="scientific">Plakobranchus ocellatus</name>
    <dbReference type="NCBI Taxonomy" id="259542"/>
    <lineage>
        <taxon>Eukaryota</taxon>
        <taxon>Metazoa</taxon>
        <taxon>Spiralia</taxon>
        <taxon>Lophotrochozoa</taxon>
        <taxon>Mollusca</taxon>
        <taxon>Gastropoda</taxon>
        <taxon>Heterobranchia</taxon>
        <taxon>Euthyneura</taxon>
        <taxon>Panpulmonata</taxon>
        <taxon>Sacoglossa</taxon>
        <taxon>Placobranchoidea</taxon>
        <taxon>Plakobranchidae</taxon>
        <taxon>Plakobranchus</taxon>
    </lineage>
</organism>
<gene>
    <name evidence="1" type="ORF">PoB_001781400</name>
</gene>